<dbReference type="InterPro" id="IPR008571">
    <property type="entry name" value="HerA-like"/>
</dbReference>
<dbReference type="Gene3D" id="3.40.50.300">
    <property type="entry name" value="P-loop containing nucleotide triphosphate hydrolases"/>
    <property type="match status" value="2"/>
</dbReference>
<dbReference type="InterPro" id="IPR003593">
    <property type="entry name" value="AAA+_ATPase"/>
</dbReference>
<dbReference type="EMBL" id="QUAH01000014">
    <property type="protein sequence ID" value="RFT15015.1"/>
    <property type="molecule type" value="Genomic_DNA"/>
</dbReference>
<dbReference type="Proteomes" id="UP000257323">
    <property type="component" value="Unassembled WGS sequence"/>
</dbReference>
<dbReference type="CDD" id="cd01127">
    <property type="entry name" value="TrwB_TraG_TraD_VirD4"/>
    <property type="match status" value="1"/>
</dbReference>
<feature type="compositionally biased region" description="Basic and acidic residues" evidence="1">
    <location>
        <begin position="1383"/>
        <end position="1395"/>
    </location>
</feature>
<proteinExistence type="predicted"/>
<sequence length="1845" mass="207675">MPEKARILSISKVLGELISEYVHVAVQAGQDYRLIVPGLTERVSREVHEYLIGNGIKSYLVIGEHSQPSEEKQWISPLGLTSKRIGSFVAVVEPGQLALIQDSIRGSGGTIRSIAFSEEWPWIDSGSETFLFDGPVLDRLTSTWTYRDDEKQWLRELILEGLVKKTLPSSWREELLLEEILGSFDHTMYPELDDIRKKLLFHAGIPCPSQEVPDVGDLVKKYSDLCQQIIERCQKEDDPRTHYRDVRVPEIIRDERQQDIVKKSLDVLFDGIGISKTLNLGLLAFYSCWGKGAEGINNWRTLHYDLLAKLFDIKEGPKAEVSYKVECNRGILSTDYKAVATFVGEQLNISVDFKIPQEQFVEDTWSLALMLRGQFLFKQPIQTPIGNSKFELNTSELESRSARKLPLRLALICGEDIHADARIALNLCGRKRPAFVVVEPGFDIIDALDRESGEEPEVPDKKIEISEPVQIYLFQDSDDPPEVRDGEDNPVRIGTEAPGIWRTTERLDPTIEKSGIAIRACIFGERIAILCFEAKDIEKGEFTIEDELRVLLSGRREGRIKEVASLFAGDSRDPYPFLGKLNDTARRRASLAREMTGPLGWRPLLTNLLSPDHGIAGSFGDYVNYLGNVPGEAFNGLTLPEDALVYLRAYSDAREDVRKAIEENLETRPFQIEHPVYASNPIFNAKKSKEIEELISRYMKCYLDILAYMEQRHNYLEWRQLFILTHLDCAIHWEEGMLRDALMLIGPWHPLVLSKRFMVQAALFARYQRLSRDKDNNFRQLVALLERVNGFRWIPGLSAMDKSFEPTYVSATSDPGWHLAVKKTIGEVTSRADAGNLQEICNLLKANFGLDSDIMPEGADDLVSSCIGSYLRAFPSRRGVGIRVSRGYYLPRILSAIDNFLHSDDGPTAIGYQLPGGIRIFLQEALGDIEEINWFNPPIQVFEYNDDRQCIKEENPDIYVIPPDQSVTFRPTRETHRLPRAKGCETVFYEPLVWLTEGQQLVPNSITYELDLEPTSPQDASLGELFVAITSKAIKLIDESPTVVRAVKLPQQLDCPWAITPGRGLDPSIFVKYVRDGMARSIQNRALWDYKVDLASQNNSYYILSTIPRSFQVSVNGIFGREDVASGFVEELGKIGIAIGGEALKSGRHALGVVGLIGAVRLFLGQGGEETAPLRKDNESIGFLIPVDSFASFFGHATEDPEESAKRTDLLAIQLYLPKLPDDKMVISACGVESKFVSGTYSQATSRWALEQARSTLQDFQALVKLSLQEGSVPERLGLLSLLKFGLRISSPSTPREISDWIGIERMIYEAVLLKRYEYRAAKQEAVLVTTEMGLPGVAEANVIDGGLWIRLNRDNWPGISDTPKLKEIRKELSELFMPGSDLEERSNLDSRSDEGPSEVSQAPETVSGGEQPAIQVSSNEIGIRIQEANVPLRKIMIGVDDGRRIVYFDPHSPVDPLENLNMMVTGSSGTGKTQFVKYLICQLRQQGKNIIILDFKNDFASDVVFTRLARVERVFINFAGLPFNPLIPYPVKHPETGALLIQCGQHISGVVSILQKTFGLGPQQQANVKNAIVAEFDRMGIPTYGSVPYDESWHFPDFHSIGERIKTDNPSAYNRLDPLFTLELFKNEFREVSFESLVERSVVLDLSHLPSEQLKDALAQMIVMSAHSYYNSIPHSGTIRQIFVFDEAHRVLESNYMLMLARECRAYGVGIILSSQYPRDFPPGISGSMATKVIHSNGRDIEMVRAMVRLIGCEGQEAEASSLERFQAFVDNRHYPHKIIRTMNYPLFLVLTHLRERGNLAIDEIHNIEGLDLSKLPVENLVTQLERLGLVEKRDGIIRIIDRD</sequence>
<evidence type="ECO:0000259" key="2">
    <source>
        <dbReference type="SMART" id="SM00382"/>
    </source>
</evidence>
<evidence type="ECO:0000313" key="4">
    <source>
        <dbReference type="Proteomes" id="UP000257323"/>
    </source>
</evidence>
<feature type="domain" description="AAA+ ATPase" evidence="2">
    <location>
        <begin position="1459"/>
        <end position="1740"/>
    </location>
</feature>
<organism evidence="3 4">
    <name type="scientific">Candidatus Saccharicenans subterraneus</name>
    <dbReference type="NCBI Taxonomy" id="2508984"/>
    <lineage>
        <taxon>Bacteria</taxon>
        <taxon>Candidatus Aminicenantota</taxon>
        <taxon>Candidatus Aminicenantia</taxon>
        <taxon>Candidatus Aminicenantales</taxon>
        <taxon>Candidatus Saccharicenantaceae</taxon>
        <taxon>Candidatus Saccharicenans</taxon>
    </lineage>
</organism>
<dbReference type="InterPro" id="IPR019476">
    <property type="entry name" value="T4SS_TraD_DNA-bd"/>
</dbReference>
<dbReference type="InterPro" id="IPR027417">
    <property type="entry name" value="P-loop_NTPase"/>
</dbReference>
<reference evidence="3 4" key="1">
    <citation type="submission" date="2018-08" db="EMBL/GenBank/DDBJ databases">
        <title>Genome analysis of the thermophilic bacterium of the candidate phylum Aminicenantes from deep subsurface aquifer revealed its physiology and ecological role.</title>
        <authorList>
            <person name="Kadnikov V.V."/>
            <person name="Mardanov A.V."/>
            <person name="Beletsky A.V."/>
            <person name="Karnachuk O.V."/>
            <person name="Ravin N.V."/>
        </authorList>
    </citation>
    <scope>NUCLEOTIDE SEQUENCE [LARGE SCALE GENOMIC DNA]</scope>
    <source>
        <strain evidence="3">BY38</strain>
    </source>
</reference>
<dbReference type="PANTHER" id="PTHR42957">
    <property type="entry name" value="HELICASE MJ1565-RELATED"/>
    <property type="match status" value="1"/>
</dbReference>
<comment type="caution">
    <text evidence="3">The sequence shown here is derived from an EMBL/GenBank/DDBJ whole genome shotgun (WGS) entry which is preliminary data.</text>
</comment>
<dbReference type="SUPFAM" id="SSF52540">
    <property type="entry name" value="P-loop containing nucleoside triphosphate hydrolases"/>
    <property type="match status" value="1"/>
</dbReference>
<dbReference type="Pfam" id="PF10412">
    <property type="entry name" value="TrwB_AAD_bind"/>
    <property type="match status" value="1"/>
</dbReference>
<feature type="region of interest" description="Disordered" evidence="1">
    <location>
        <begin position="1382"/>
        <end position="1413"/>
    </location>
</feature>
<dbReference type="PANTHER" id="PTHR42957:SF1">
    <property type="entry name" value="HELICASE MJ1565-RELATED"/>
    <property type="match status" value="1"/>
</dbReference>
<evidence type="ECO:0000313" key="3">
    <source>
        <dbReference type="EMBL" id="RFT15015.1"/>
    </source>
</evidence>
<dbReference type="SMART" id="SM00382">
    <property type="entry name" value="AAA"/>
    <property type="match status" value="1"/>
</dbReference>
<protein>
    <recommendedName>
        <fullName evidence="2">AAA+ ATPase domain-containing protein</fullName>
    </recommendedName>
</protein>
<accession>A0A3E2BJU8</accession>
<name>A0A3E2BJU8_9BACT</name>
<gene>
    <name evidence="3" type="ORF">OP8BY_1125</name>
</gene>
<evidence type="ECO:0000256" key="1">
    <source>
        <dbReference type="SAM" id="MobiDB-lite"/>
    </source>
</evidence>